<dbReference type="EC" id="1.1.5.-" evidence="3"/>
<organism evidence="3 4">
    <name type="scientific">Microbulbifer aggregans</name>
    <dbReference type="NCBI Taxonomy" id="1769779"/>
    <lineage>
        <taxon>Bacteria</taxon>
        <taxon>Pseudomonadati</taxon>
        <taxon>Pseudomonadota</taxon>
        <taxon>Gammaproteobacteria</taxon>
        <taxon>Cellvibrionales</taxon>
        <taxon>Microbulbiferaceae</taxon>
        <taxon>Microbulbifer</taxon>
    </lineage>
</organism>
<dbReference type="KEGG" id="micc:AUP74_00742"/>
<reference evidence="4" key="1">
    <citation type="submission" date="2016-01" db="EMBL/GenBank/DDBJ databases">
        <title>Complete genome sequence of Microbulbifer sp. CCB-MM1, a halophile isolated from Matang Mangrove Forest, Perak.</title>
        <authorList>
            <person name="Moh T.H."/>
            <person name="Dinesh B."/>
            <person name="Lau N.-S."/>
            <person name="Go F."/>
            <person name="Alexander Chong S.-C."/>
        </authorList>
    </citation>
    <scope>NUCLEOTIDE SEQUENCE [LARGE SCALE GENOMIC DNA]</scope>
    <source>
        <strain evidence="4">CCB-MM1</strain>
    </source>
</reference>
<dbReference type="AlphaFoldDB" id="A0A1C9W505"/>
<dbReference type="PANTHER" id="PTHR19328:SF75">
    <property type="entry name" value="ALDOSE SUGAR DEHYDROGENASE YLII"/>
    <property type="match status" value="1"/>
</dbReference>
<dbReference type="PATRIC" id="fig|1769779.3.peg.759"/>
<accession>A0A1C9W505</accession>
<dbReference type="Proteomes" id="UP000095672">
    <property type="component" value="Chromosome"/>
</dbReference>
<sequence precursor="true">MNRLAKFLSRSLAVLALVGGTAAMAAEVVEERIDTDKQDFRIVRLASGLHHPWAVAQLPDGRFLVTERRGRLALVDDGQVTYLEGVPEVSAIGQGGLLDVVLHPQYGDGQHDWIYFTYSKAGQSKSGDKGTATAMGRARLKGNALTGFEELFVQDRFSQPGRHYGSRLAWREDGTLMMTIGDRGVVRERAQDIEDHAGSVLRLTETGGAPADNPFAGDKPGLDEIYSFGNRNIQGLVVTDQDQVWGSEHAARGGDELNLIEAGKNYGWPKATRSKEYSRDEAIGVPSVPGVQNPRHFYEGRFAPSGLAQVDSRLFPEWQGNLLAGGLGSEKLLRIILDGSDVKGTEVLLDGQIGRIRDVRQGRDGYIYLLNDQGDAGLYRLEPVK</sequence>
<dbReference type="STRING" id="1769779.AUP74_00742"/>
<dbReference type="OrthoDB" id="9770043at2"/>
<dbReference type="RefSeq" id="WP_069946371.1">
    <property type="nucleotide sequence ID" value="NZ_CP014143.1"/>
</dbReference>
<dbReference type="PANTHER" id="PTHR19328">
    <property type="entry name" value="HEDGEHOG-INTERACTING PROTEIN"/>
    <property type="match status" value="1"/>
</dbReference>
<dbReference type="InterPro" id="IPR011042">
    <property type="entry name" value="6-blade_b-propeller_TolB-like"/>
</dbReference>
<keyword evidence="4" id="KW-1185">Reference proteome</keyword>
<gene>
    <name evidence="3" type="primary">yliI</name>
    <name evidence="3" type="ORF">AUP74_00742</name>
</gene>
<proteinExistence type="predicted"/>
<feature type="chain" id="PRO_5008895428" evidence="1">
    <location>
        <begin position="26"/>
        <end position="385"/>
    </location>
</feature>
<dbReference type="InterPro" id="IPR011041">
    <property type="entry name" value="Quinoprot_gluc/sorb_DH_b-prop"/>
</dbReference>
<feature type="domain" description="Glucose/Sorbosone dehydrogenase" evidence="2">
    <location>
        <begin position="49"/>
        <end position="380"/>
    </location>
</feature>
<dbReference type="InterPro" id="IPR012938">
    <property type="entry name" value="Glc/Sorbosone_DH"/>
</dbReference>
<keyword evidence="1" id="KW-0732">Signal</keyword>
<dbReference type="Pfam" id="PF07995">
    <property type="entry name" value="GSDH"/>
    <property type="match status" value="1"/>
</dbReference>
<evidence type="ECO:0000313" key="4">
    <source>
        <dbReference type="Proteomes" id="UP000095672"/>
    </source>
</evidence>
<evidence type="ECO:0000313" key="3">
    <source>
        <dbReference type="EMBL" id="AOS96210.1"/>
    </source>
</evidence>
<evidence type="ECO:0000259" key="2">
    <source>
        <dbReference type="Pfam" id="PF07995"/>
    </source>
</evidence>
<dbReference type="Gene3D" id="2.120.10.30">
    <property type="entry name" value="TolB, C-terminal domain"/>
    <property type="match status" value="1"/>
</dbReference>
<protein>
    <submittedName>
        <fullName evidence="3">Soluble aldose sugar dehydrogenase YliI</fullName>
        <ecNumber evidence="3">1.1.5.-</ecNumber>
    </submittedName>
</protein>
<evidence type="ECO:0000256" key="1">
    <source>
        <dbReference type="SAM" id="SignalP"/>
    </source>
</evidence>
<feature type="signal peptide" evidence="1">
    <location>
        <begin position="1"/>
        <end position="25"/>
    </location>
</feature>
<dbReference type="SUPFAM" id="SSF50952">
    <property type="entry name" value="Soluble quinoprotein glucose dehydrogenase"/>
    <property type="match status" value="1"/>
</dbReference>
<name>A0A1C9W505_9GAMM</name>
<keyword evidence="3" id="KW-0560">Oxidoreductase</keyword>
<dbReference type="EMBL" id="CP014143">
    <property type="protein sequence ID" value="AOS96210.1"/>
    <property type="molecule type" value="Genomic_DNA"/>
</dbReference>
<dbReference type="GO" id="GO:0016491">
    <property type="term" value="F:oxidoreductase activity"/>
    <property type="evidence" value="ECO:0007669"/>
    <property type="project" value="UniProtKB-KW"/>
</dbReference>